<reference evidence="1 2" key="1">
    <citation type="submission" date="2019-05" db="EMBL/GenBank/DDBJ databases">
        <title>Another draft genome of Portunus trituberculatus and its Hox gene families provides insights of decapod evolution.</title>
        <authorList>
            <person name="Jeong J.-H."/>
            <person name="Song I."/>
            <person name="Kim S."/>
            <person name="Choi T."/>
            <person name="Kim D."/>
            <person name="Ryu S."/>
            <person name="Kim W."/>
        </authorList>
    </citation>
    <scope>NUCLEOTIDE SEQUENCE [LARGE SCALE GENOMIC DNA]</scope>
    <source>
        <tissue evidence="1">Muscle</tissue>
    </source>
</reference>
<evidence type="ECO:0000313" key="1">
    <source>
        <dbReference type="EMBL" id="MPC07628.1"/>
    </source>
</evidence>
<gene>
    <name evidence="1" type="ORF">E2C01_000191</name>
</gene>
<dbReference type="EMBL" id="VSRR010000004">
    <property type="protein sequence ID" value="MPC07628.1"/>
    <property type="molecule type" value="Genomic_DNA"/>
</dbReference>
<sequence length="135" mass="14965">MSTGLDAVISYSTTAGLGRGGRGADWAWLPDNHAFLPWFYTLTPLPVATSSQLSRGASFFLFQSNSQQRTSSPCGSHEFCTFPLCFSRQPSKDPHSNPRWCMAKIRHRCGEAGQGQVCWGTCRQELHRPASEVVR</sequence>
<accession>A0A5B7CEI0</accession>
<evidence type="ECO:0000313" key="2">
    <source>
        <dbReference type="Proteomes" id="UP000324222"/>
    </source>
</evidence>
<name>A0A5B7CEI0_PORTR</name>
<comment type="caution">
    <text evidence="1">The sequence shown here is derived from an EMBL/GenBank/DDBJ whole genome shotgun (WGS) entry which is preliminary data.</text>
</comment>
<dbReference type="AlphaFoldDB" id="A0A5B7CEI0"/>
<keyword evidence="2" id="KW-1185">Reference proteome</keyword>
<dbReference type="Proteomes" id="UP000324222">
    <property type="component" value="Unassembled WGS sequence"/>
</dbReference>
<organism evidence="1 2">
    <name type="scientific">Portunus trituberculatus</name>
    <name type="common">Swimming crab</name>
    <name type="synonym">Neptunus trituberculatus</name>
    <dbReference type="NCBI Taxonomy" id="210409"/>
    <lineage>
        <taxon>Eukaryota</taxon>
        <taxon>Metazoa</taxon>
        <taxon>Ecdysozoa</taxon>
        <taxon>Arthropoda</taxon>
        <taxon>Crustacea</taxon>
        <taxon>Multicrustacea</taxon>
        <taxon>Malacostraca</taxon>
        <taxon>Eumalacostraca</taxon>
        <taxon>Eucarida</taxon>
        <taxon>Decapoda</taxon>
        <taxon>Pleocyemata</taxon>
        <taxon>Brachyura</taxon>
        <taxon>Eubrachyura</taxon>
        <taxon>Portunoidea</taxon>
        <taxon>Portunidae</taxon>
        <taxon>Portuninae</taxon>
        <taxon>Portunus</taxon>
    </lineage>
</organism>
<protein>
    <submittedName>
        <fullName evidence="1">Uncharacterized protein</fullName>
    </submittedName>
</protein>
<proteinExistence type="predicted"/>